<dbReference type="Proteomes" id="UP000325849">
    <property type="component" value="Unassembled WGS sequence"/>
</dbReference>
<keyword evidence="3" id="KW-1185">Reference proteome</keyword>
<dbReference type="AlphaFoldDB" id="A0A5N8VN52"/>
<dbReference type="EMBL" id="VJZD01000242">
    <property type="protein sequence ID" value="MPY36697.1"/>
    <property type="molecule type" value="Genomic_DNA"/>
</dbReference>
<feature type="compositionally biased region" description="Pro residues" evidence="1">
    <location>
        <begin position="46"/>
        <end position="60"/>
    </location>
</feature>
<sequence length="80" mass="7373">MSPGSGAPEGPDGNGFPTTPGAPGVVGPVRGAGPPCAPGAVAPAPAVVPPALPSAPPPEPVAAVDPELPDAFCVYQAGGA</sequence>
<protein>
    <submittedName>
        <fullName evidence="2">Uncharacterized protein</fullName>
    </submittedName>
</protein>
<evidence type="ECO:0000313" key="3">
    <source>
        <dbReference type="Proteomes" id="UP000325849"/>
    </source>
</evidence>
<gene>
    <name evidence="2" type="ORF">FNH09_37400</name>
</gene>
<proteinExistence type="predicted"/>
<feature type="region of interest" description="Disordered" evidence="1">
    <location>
        <begin position="1"/>
        <end position="63"/>
    </location>
</feature>
<evidence type="ECO:0000256" key="1">
    <source>
        <dbReference type="SAM" id="MobiDB-lite"/>
    </source>
</evidence>
<feature type="compositionally biased region" description="Low complexity" evidence="1">
    <location>
        <begin position="21"/>
        <end position="45"/>
    </location>
</feature>
<reference evidence="2 3" key="1">
    <citation type="submission" date="2019-07" db="EMBL/GenBank/DDBJ databases">
        <title>New species of Amycolatopsis and Streptomyces.</title>
        <authorList>
            <person name="Duangmal K."/>
            <person name="Teo W.F.A."/>
            <person name="Lipun K."/>
        </authorList>
    </citation>
    <scope>NUCLEOTIDE SEQUENCE [LARGE SCALE GENOMIC DNA]</scope>
    <source>
        <strain evidence="2 3">NBRC 109810</strain>
    </source>
</reference>
<evidence type="ECO:0000313" key="2">
    <source>
        <dbReference type="EMBL" id="MPY36697.1"/>
    </source>
</evidence>
<organism evidence="2 3">
    <name type="scientific">Streptomyces adustus</name>
    <dbReference type="NCBI Taxonomy" id="1609272"/>
    <lineage>
        <taxon>Bacteria</taxon>
        <taxon>Bacillati</taxon>
        <taxon>Actinomycetota</taxon>
        <taxon>Actinomycetes</taxon>
        <taxon>Kitasatosporales</taxon>
        <taxon>Streptomycetaceae</taxon>
        <taxon>Streptomyces</taxon>
    </lineage>
</organism>
<accession>A0A5N8VN52</accession>
<comment type="caution">
    <text evidence="2">The sequence shown here is derived from an EMBL/GenBank/DDBJ whole genome shotgun (WGS) entry which is preliminary data.</text>
</comment>
<name>A0A5N8VN52_9ACTN</name>